<keyword evidence="4" id="KW-0143">Chaperone</keyword>
<dbReference type="Pfam" id="PF09312">
    <property type="entry name" value="SurA_N"/>
    <property type="match status" value="1"/>
</dbReference>
<feature type="non-terminal residue" evidence="7">
    <location>
        <position position="280"/>
    </location>
</feature>
<gene>
    <name evidence="7" type="ORF">METZ01_LOCUS325303</name>
</gene>
<name>A0A382PGD1_9ZZZZ</name>
<protein>
    <recommendedName>
        <fullName evidence="6">PpiC domain-containing protein</fullName>
    </recommendedName>
</protein>
<dbReference type="AlphaFoldDB" id="A0A382PGD1"/>
<keyword evidence="5" id="KW-0413">Isomerase</keyword>
<dbReference type="PROSITE" id="PS50198">
    <property type="entry name" value="PPIC_PPIASE_2"/>
    <property type="match status" value="1"/>
</dbReference>
<keyword evidence="1" id="KW-0732">Signal</keyword>
<dbReference type="InterPro" id="IPR000297">
    <property type="entry name" value="PPIase_PpiC"/>
</dbReference>
<dbReference type="InterPro" id="IPR050280">
    <property type="entry name" value="OMP_Chaperone_SurA"/>
</dbReference>
<dbReference type="InterPro" id="IPR027304">
    <property type="entry name" value="Trigger_fact/SurA_dom_sf"/>
</dbReference>
<evidence type="ECO:0000259" key="6">
    <source>
        <dbReference type="PROSITE" id="PS50198"/>
    </source>
</evidence>
<evidence type="ECO:0000256" key="4">
    <source>
        <dbReference type="ARBA" id="ARBA00023186"/>
    </source>
</evidence>
<sequence length="280" mass="31383">MSRFFPFFLVSVLTSQNAAQYIDGVAAIIEDHIVLKSELAQMVNMAAIQNRIDPNNNPDGFMRLQNTIVQSMVDQKIMLEMAEIDSIVVEEKEVDQALDQQIQMLVAQAGGEDRAEDALGQPLNDFRREFWYDMRDRLVSERYQQKLLDGISITRADVVGFFQTYKDSLPIIPMKAKVRHLLIPVRPNPAAKNATVSFLEQLKAEIEDGGSFEDLARDNSQDPGAKNNGGSLGWVNRGSLVKNFETAAFTSDVGKITGPVETEFGYHILETLEKQGDKIR</sequence>
<evidence type="ECO:0000256" key="3">
    <source>
        <dbReference type="ARBA" id="ARBA00023110"/>
    </source>
</evidence>
<keyword evidence="2" id="KW-0574">Periplasm</keyword>
<reference evidence="7" key="1">
    <citation type="submission" date="2018-05" db="EMBL/GenBank/DDBJ databases">
        <authorList>
            <person name="Lanie J.A."/>
            <person name="Ng W.-L."/>
            <person name="Kazmierczak K.M."/>
            <person name="Andrzejewski T.M."/>
            <person name="Davidsen T.M."/>
            <person name="Wayne K.J."/>
            <person name="Tettelin H."/>
            <person name="Glass J.I."/>
            <person name="Rusch D."/>
            <person name="Podicherti R."/>
            <person name="Tsui H.-C.T."/>
            <person name="Winkler M.E."/>
        </authorList>
    </citation>
    <scope>NUCLEOTIDE SEQUENCE</scope>
</reference>
<evidence type="ECO:0000256" key="5">
    <source>
        <dbReference type="ARBA" id="ARBA00023235"/>
    </source>
</evidence>
<dbReference type="EMBL" id="UINC01107233">
    <property type="protein sequence ID" value="SVC72449.1"/>
    <property type="molecule type" value="Genomic_DNA"/>
</dbReference>
<dbReference type="SUPFAM" id="SSF109998">
    <property type="entry name" value="Triger factor/SurA peptide-binding domain-like"/>
    <property type="match status" value="1"/>
</dbReference>
<dbReference type="Pfam" id="PF13616">
    <property type="entry name" value="Rotamase_3"/>
    <property type="match status" value="1"/>
</dbReference>
<accession>A0A382PGD1</accession>
<dbReference type="SUPFAM" id="SSF54534">
    <property type="entry name" value="FKBP-like"/>
    <property type="match status" value="1"/>
</dbReference>
<dbReference type="Gene3D" id="3.10.50.40">
    <property type="match status" value="1"/>
</dbReference>
<dbReference type="Gene3D" id="1.10.4030.10">
    <property type="entry name" value="Porin chaperone SurA, peptide-binding domain"/>
    <property type="match status" value="1"/>
</dbReference>
<dbReference type="InterPro" id="IPR046357">
    <property type="entry name" value="PPIase_dom_sf"/>
</dbReference>
<evidence type="ECO:0000313" key="7">
    <source>
        <dbReference type="EMBL" id="SVC72449.1"/>
    </source>
</evidence>
<evidence type="ECO:0000256" key="1">
    <source>
        <dbReference type="ARBA" id="ARBA00022729"/>
    </source>
</evidence>
<feature type="domain" description="PpiC" evidence="6">
    <location>
        <begin position="173"/>
        <end position="273"/>
    </location>
</feature>
<dbReference type="GO" id="GO:0003755">
    <property type="term" value="F:peptidyl-prolyl cis-trans isomerase activity"/>
    <property type="evidence" value="ECO:0007669"/>
    <property type="project" value="UniProtKB-KW"/>
</dbReference>
<dbReference type="InterPro" id="IPR015391">
    <property type="entry name" value="SurA_N"/>
</dbReference>
<evidence type="ECO:0000256" key="2">
    <source>
        <dbReference type="ARBA" id="ARBA00022764"/>
    </source>
</evidence>
<proteinExistence type="predicted"/>
<organism evidence="7">
    <name type="scientific">marine metagenome</name>
    <dbReference type="NCBI Taxonomy" id="408172"/>
    <lineage>
        <taxon>unclassified sequences</taxon>
        <taxon>metagenomes</taxon>
        <taxon>ecological metagenomes</taxon>
    </lineage>
</organism>
<dbReference type="PANTHER" id="PTHR47637">
    <property type="entry name" value="CHAPERONE SURA"/>
    <property type="match status" value="1"/>
</dbReference>
<dbReference type="PANTHER" id="PTHR47637:SF1">
    <property type="entry name" value="CHAPERONE SURA"/>
    <property type="match status" value="1"/>
</dbReference>
<keyword evidence="3" id="KW-0697">Rotamase</keyword>